<keyword evidence="10" id="KW-0934">Plastid</keyword>
<evidence type="ECO:0000256" key="6">
    <source>
        <dbReference type="ARBA" id="ARBA00023136"/>
    </source>
</evidence>
<evidence type="ECO:0000256" key="3">
    <source>
        <dbReference type="ARBA" id="ARBA00022448"/>
    </source>
</evidence>
<organism evidence="10">
    <name type="scientific">Astrosyne radiata</name>
    <dbReference type="NCBI Taxonomy" id="1158023"/>
    <lineage>
        <taxon>Eukaryota</taxon>
        <taxon>Sar</taxon>
        <taxon>Stramenopiles</taxon>
        <taxon>Ochrophyta</taxon>
        <taxon>Bacillariophyta</taxon>
        <taxon>Fragilariophyceae</taxon>
        <taxon>Fragilariophycidae</taxon>
        <taxon>Cyclophorales</taxon>
        <taxon>Cyclophoraceae</taxon>
        <taxon>Astrosyne</taxon>
    </lineage>
</organism>
<keyword evidence="4 7" id="KW-0406">Ion transport</keyword>
<evidence type="ECO:0000256" key="2">
    <source>
        <dbReference type="ARBA" id="ARBA00005712"/>
    </source>
</evidence>
<evidence type="ECO:0000259" key="9">
    <source>
        <dbReference type="Pfam" id="PF02823"/>
    </source>
</evidence>
<comment type="function">
    <text evidence="7">Produces ATP from ADP in the presence of a proton gradient across the membrane.</text>
</comment>
<comment type="subunit">
    <text evidence="7">F-type ATPases have 2 components, CF(1) - the catalytic core - and CF(0) - the membrane proton channel. CF(1) has five subunits: alpha(3), beta(3), gamma(1), delta(1), epsilon(1). CF(0) has three main subunits: a, b and c.</text>
</comment>
<evidence type="ECO:0000256" key="8">
    <source>
        <dbReference type="SAM" id="Coils"/>
    </source>
</evidence>
<dbReference type="GO" id="GO:0005524">
    <property type="term" value="F:ATP binding"/>
    <property type="evidence" value="ECO:0007669"/>
    <property type="project" value="UniProtKB-UniRule"/>
</dbReference>
<dbReference type="RefSeq" id="YP_009497592.1">
    <property type="nucleotide sequence ID" value="NC_038008.1"/>
</dbReference>
<evidence type="ECO:0000313" key="10">
    <source>
        <dbReference type="EMBL" id="AWT40305.1"/>
    </source>
</evidence>
<dbReference type="InterPro" id="IPR001469">
    <property type="entry name" value="ATP_synth_F1_dsu/esu"/>
</dbReference>
<dbReference type="Gene3D" id="2.60.15.10">
    <property type="entry name" value="F0F1 ATP synthase delta/epsilon subunit, N-terminal"/>
    <property type="match status" value="1"/>
</dbReference>
<keyword evidence="7" id="KW-0139">CF(1)</keyword>
<feature type="domain" description="ATP synthase F1 complex delta/epsilon subunit N-terminal" evidence="9">
    <location>
        <begin position="19"/>
        <end position="80"/>
    </location>
</feature>
<keyword evidence="8" id="KW-0175">Coiled coil</keyword>
<dbReference type="HAMAP" id="MF_00530">
    <property type="entry name" value="ATP_synth_epsil_bac"/>
    <property type="match status" value="1"/>
</dbReference>
<dbReference type="InterPro" id="IPR020546">
    <property type="entry name" value="ATP_synth_F1_dsu/esu_N"/>
</dbReference>
<keyword evidence="10" id="KW-0150">Chloroplast</keyword>
<gene>
    <name evidence="7 10" type="primary">atpE</name>
</gene>
<keyword evidence="7" id="KW-0066">ATP synthesis</keyword>
<keyword evidence="6 7" id="KW-0472">Membrane</keyword>
<sequence length="191" mass="21934">MSINIDVITSRNVAGKILEADEVFMETESGEIGIYPNHATLITIIKVGLLRIKKASSYHTFLIHFDGIAEIEKNKINICAPIIEHIDFKDPIKQYENKHIYETEEAFKKEILAQLEQEALEQAQGVQKVEKKINIVEQKAQINQLKILIKKELKELETELLTTKNVNEISTLKNQLKKINARLKACEYYIS</sequence>
<comment type="similarity">
    <text evidence="2 7">Belongs to the ATPase epsilon chain family.</text>
</comment>
<keyword evidence="3 7" id="KW-0813">Transport</keyword>
<dbReference type="GO" id="GO:0045259">
    <property type="term" value="C:proton-transporting ATP synthase complex"/>
    <property type="evidence" value="ECO:0007669"/>
    <property type="project" value="UniProtKB-KW"/>
</dbReference>
<feature type="coiled-coil region" evidence="8">
    <location>
        <begin position="112"/>
        <end position="159"/>
    </location>
</feature>
<evidence type="ECO:0000256" key="5">
    <source>
        <dbReference type="ARBA" id="ARBA00023078"/>
    </source>
</evidence>
<dbReference type="GO" id="GO:0009535">
    <property type="term" value="C:chloroplast thylakoid membrane"/>
    <property type="evidence" value="ECO:0007669"/>
    <property type="project" value="UniProtKB-SubCell"/>
</dbReference>
<evidence type="ECO:0000256" key="1">
    <source>
        <dbReference type="ARBA" id="ARBA00004370"/>
    </source>
</evidence>
<dbReference type="GeneID" id="36960228"/>
<dbReference type="CDD" id="cd12152">
    <property type="entry name" value="F1-ATPase_delta"/>
    <property type="match status" value="1"/>
</dbReference>
<evidence type="ECO:0000256" key="7">
    <source>
        <dbReference type="HAMAP-Rule" id="MF_00530"/>
    </source>
</evidence>
<keyword evidence="7" id="KW-0375">Hydrogen ion transport</keyword>
<dbReference type="EMBL" id="MG755807">
    <property type="protein sequence ID" value="AWT40305.1"/>
    <property type="molecule type" value="Genomic_DNA"/>
</dbReference>
<dbReference type="SUPFAM" id="SSF51344">
    <property type="entry name" value="Epsilon subunit of F1F0-ATP synthase N-terminal domain"/>
    <property type="match status" value="1"/>
</dbReference>
<evidence type="ECO:0000256" key="4">
    <source>
        <dbReference type="ARBA" id="ARBA00023065"/>
    </source>
</evidence>
<name>A0A2U9NTE2_9STRA</name>
<comment type="subcellular location">
    <subcellularLocation>
        <location evidence="1">Membrane</location>
    </subcellularLocation>
    <subcellularLocation>
        <location evidence="7">Plastid</location>
        <location evidence="7">Chloroplast thylakoid membrane</location>
        <topology evidence="7">Peripheral membrane protein</topology>
    </subcellularLocation>
</comment>
<keyword evidence="5 7" id="KW-0793">Thylakoid</keyword>
<dbReference type="GO" id="GO:0046933">
    <property type="term" value="F:proton-transporting ATP synthase activity, rotational mechanism"/>
    <property type="evidence" value="ECO:0007669"/>
    <property type="project" value="UniProtKB-UniRule"/>
</dbReference>
<geneLocation type="chloroplast" evidence="10"/>
<reference evidence="10" key="1">
    <citation type="journal article" date="2018" name="Adv. Bot. Res.">
        <title>Evolution of the Plastid Genomes in Diatoms.</title>
        <authorList>
            <person name="Yu M."/>
            <person name="Ashworth M.P."/>
            <person name="Hajrah N.H."/>
            <person name="Khiyami M.A."/>
            <person name="Sabir M.J."/>
            <person name="Alhebshi A.M."/>
            <person name="Al-Malki A.L."/>
            <person name="Sabir J.S.M."/>
            <person name="Theriot E.C."/>
            <person name="Jansen R.K."/>
        </authorList>
    </citation>
    <scope>NUCLEOTIDE SEQUENCE</scope>
</reference>
<protein>
    <recommendedName>
        <fullName evidence="7">ATP synthase epsilon chain, chloroplastic</fullName>
    </recommendedName>
    <alternativeName>
        <fullName evidence="7">ATP synthase F1 sector epsilon subunit</fullName>
    </alternativeName>
    <alternativeName>
        <fullName evidence="7">F-ATPase epsilon subunit</fullName>
    </alternativeName>
</protein>
<accession>A0A2U9NTE2</accession>
<dbReference type="InterPro" id="IPR036771">
    <property type="entry name" value="ATPsynth_dsu/esu_N"/>
</dbReference>
<dbReference type="AlphaFoldDB" id="A0A2U9NTE2"/>
<dbReference type="Pfam" id="PF02823">
    <property type="entry name" value="ATP-synt_DE_N"/>
    <property type="match status" value="1"/>
</dbReference>
<proteinExistence type="inferred from homology"/>